<accession>A0ABP0S9V6</accession>
<dbReference type="Proteomes" id="UP001642464">
    <property type="component" value="Unassembled WGS sequence"/>
</dbReference>
<organism evidence="2 3">
    <name type="scientific">Durusdinium trenchii</name>
    <dbReference type="NCBI Taxonomy" id="1381693"/>
    <lineage>
        <taxon>Eukaryota</taxon>
        <taxon>Sar</taxon>
        <taxon>Alveolata</taxon>
        <taxon>Dinophyceae</taxon>
        <taxon>Suessiales</taxon>
        <taxon>Symbiodiniaceae</taxon>
        <taxon>Durusdinium</taxon>
    </lineage>
</organism>
<evidence type="ECO:0000313" key="2">
    <source>
        <dbReference type="EMBL" id="CAK9109133.1"/>
    </source>
</evidence>
<evidence type="ECO:0000313" key="3">
    <source>
        <dbReference type="Proteomes" id="UP001642464"/>
    </source>
</evidence>
<dbReference type="SUPFAM" id="SSF48403">
    <property type="entry name" value="Ankyrin repeat"/>
    <property type="match status" value="1"/>
</dbReference>
<gene>
    <name evidence="2" type="ORF">SCF082_LOCUS50715</name>
</gene>
<keyword evidence="3" id="KW-1185">Reference proteome</keyword>
<reference evidence="2 3" key="1">
    <citation type="submission" date="2024-02" db="EMBL/GenBank/DDBJ databases">
        <authorList>
            <person name="Chen Y."/>
            <person name="Shah S."/>
            <person name="Dougan E. K."/>
            <person name="Thang M."/>
            <person name="Chan C."/>
        </authorList>
    </citation>
    <scope>NUCLEOTIDE SEQUENCE [LARGE SCALE GENOMIC DNA]</scope>
</reference>
<feature type="repeat" description="ANK" evidence="1">
    <location>
        <begin position="64"/>
        <end position="96"/>
    </location>
</feature>
<dbReference type="EMBL" id="CAXAMM010043239">
    <property type="protein sequence ID" value="CAK9109133.1"/>
    <property type="molecule type" value="Genomic_DNA"/>
</dbReference>
<evidence type="ECO:0000256" key="1">
    <source>
        <dbReference type="PROSITE-ProRule" id="PRU00023"/>
    </source>
</evidence>
<dbReference type="InterPro" id="IPR002110">
    <property type="entry name" value="Ankyrin_rpt"/>
</dbReference>
<proteinExistence type="predicted"/>
<name>A0ABP0S9V6_9DINO</name>
<sequence>MKCTKGQNGRRMSRVHHKTDLVASAHHKEVIEARKAVGLFLLKHRFDPGDVNSRPTGWLSRCGWATYPLHEAVKQNDAYITSALLMFGANMETKDSWGHTACHYAEGEKQAEVRKVLQHHSKYCLSPHAPCLCGHPCQYCPPPRGFEEFFAHLEMDPLVQVPSSEAQWLLFRGPKALRAHQLPNGSLAHKACGSVADAKLASIIQHSKCDLVQL</sequence>
<dbReference type="Gene3D" id="1.25.40.20">
    <property type="entry name" value="Ankyrin repeat-containing domain"/>
    <property type="match status" value="1"/>
</dbReference>
<dbReference type="PROSITE" id="PS50088">
    <property type="entry name" value="ANK_REPEAT"/>
    <property type="match status" value="1"/>
</dbReference>
<dbReference type="InterPro" id="IPR036770">
    <property type="entry name" value="Ankyrin_rpt-contain_sf"/>
</dbReference>
<protein>
    <submittedName>
        <fullName evidence="2">Mitotic checkpoint protein BUB3.2</fullName>
    </submittedName>
</protein>
<keyword evidence="1" id="KW-0040">ANK repeat</keyword>
<comment type="caution">
    <text evidence="2">The sequence shown here is derived from an EMBL/GenBank/DDBJ whole genome shotgun (WGS) entry which is preliminary data.</text>
</comment>